<dbReference type="AlphaFoldDB" id="A0A8T3CY16"/>
<comment type="caution">
    <text evidence="3">The sequence shown here is derived from an EMBL/GenBank/DDBJ whole genome shotgun (WGS) entry which is preliminary data.</text>
</comment>
<dbReference type="PANTHER" id="PTHR33802">
    <property type="entry name" value="SI:CH211-161H7.5-RELATED"/>
    <property type="match status" value="1"/>
</dbReference>
<feature type="transmembrane region" description="Helical" evidence="1">
    <location>
        <begin position="103"/>
        <end position="121"/>
    </location>
</feature>
<feature type="transmembrane region" description="Helical" evidence="1">
    <location>
        <begin position="127"/>
        <end position="147"/>
    </location>
</feature>
<organism evidence="3 4">
    <name type="scientific">Albula goreensis</name>
    <dbReference type="NCBI Taxonomy" id="1534307"/>
    <lineage>
        <taxon>Eukaryota</taxon>
        <taxon>Metazoa</taxon>
        <taxon>Chordata</taxon>
        <taxon>Craniata</taxon>
        <taxon>Vertebrata</taxon>
        <taxon>Euteleostomi</taxon>
        <taxon>Actinopterygii</taxon>
        <taxon>Neopterygii</taxon>
        <taxon>Teleostei</taxon>
        <taxon>Albuliformes</taxon>
        <taxon>Albulidae</taxon>
        <taxon>Albula</taxon>
    </lineage>
</organism>
<evidence type="ECO:0000256" key="2">
    <source>
        <dbReference type="SAM" id="SignalP"/>
    </source>
</evidence>
<dbReference type="OrthoDB" id="5586934at2759"/>
<keyword evidence="1" id="KW-1133">Transmembrane helix</keyword>
<keyword evidence="1" id="KW-0472">Membrane</keyword>
<keyword evidence="1" id="KW-0812">Transmembrane</keyword>
<feature type="transmembrane region" description="Helical" evidence="1">
    <location>
        <begin position="207"/>
        <end position="225"/>
    </location>
</feature>
<feature type="chain" id="PRO_5035811331" evidence="2">
    <location>
        <begin position="24"/>
        <end position="336"/>
    </location>
</feature>
<feature type="transmembrane region" description="Helical" evidence="1">
    <location>
        <begin position="234"/>
        <end position="253"/>
    </location>
</feature>
<sequence length="336" mass="37966">MEGGSVVVHAVLIILAVLSSVLSEAFAAAAAGHRGIFPGVFHTTTWNTSETFPIEASLDGWVDSTWIMLNVWSAGWLIYAFSTVLRRNVFGPVCCNPEIHPPSFYLIWIFINIARILWLCLWDRQYIFQALAMKILIPFCCFAMLFISYRNLHLHGTWLAMNSPSETWYIRFMTQNGLALYAAWTTIEALVNFGVVLKYCAGFQDPPVSTVVLTLLFVGLLLWFIFESFVFQKYILYTFSVYPVVILGLGAMFTKSYRFNNIPPNTIYCGFLMIVTTILNSIRLVAVCFYRETKKPLHLSKHSFPLTDSCETVCKVEGQDGISGKSGVVNIQFSEN</sequence>
<dbReference type="Proteomes" id="UP000829720">
    <property type="component" value="Unassembled WGS sequence"/>
</dbReference>
<dbReference type="PANTHER" id="PTHR33802:SF3">
    <property type="match status" value="1"/>
</dbReference>
<keyword evidence="2" id="KW-0732">Signal</keyword>
<dbReference type="EMBL" id="JAERUA010000016">
    <property type="protein sequence ID" value="KAI1889156.1"/>
    <property type="molecule type" value="Genomic_DNA"/>
</dbReference>
<feature type="signal peptide" evidence="2">
    <location>
        <begin position="1"/>
        <end position="23"/>
    </location>
</feature>
<keyword evidence="4" id="KW-1185">Reference proteome</keyword>
<name>A0A8T3CY16_9TELE</name>
<feature type="transmembrane region" description="Helical" evidence="1">
    <location>
        <begin position="265"/>
        <end position="290"/>
    </location>
</feature>
<evidence type="ECO:0000256" key="1">
    <source>
        <dbReference type="SAM" id="Phobius"/>
    </source>
</evidence>
<evidence type="ECO:0000313" key="3">
    <source>
        <dbReference type="EMBL" id="KAI1889156.1"/>
    </source>
</evidence>
<feature type="transmembrane region" description="Helical" evidence="1">
    <location>
        <begin position="65"/>
        <end position="82"/>
    </location>
</feature>
<accession>A0A8T3CY16</accession>
<evidence type="ECO:0000313" key="4">
    <source>
        <dbReference type="Proteomes" id="UP000829720"/>
    </source>
</evidence>
<reference evidence="3" key="1">
    <citation type="submission" date="2021-01" db="EMBL/GenBank/DDBJ databases">
        <authorList>
            <person name="Zahm M."/>
            <person name="Roques C."/>
            <person name="Cabau C."/>
            <person name="Klopp C."/>
            <person name="Donnadieu C."/>
            <person name="Jouanno E."/>
            <person name="Lampietro C."/>
            <person name="Louis A."/>
            <person name="Herpin A."/>
            <person name="Echchiki A."/>
            <person name="Berthelot C."/>
            <person name="Parey E."/>
            <person name="Roest-Crollius H."/>
            <person name="Braasch I."/>
            <person name="Postlethwait J."/>
            <person name="Bobe J."/>
            <person name="Montfort J."/>
            <person name="Bouchez O."/>
            <person name="Begum T."/>
            <person name="Mejri S."/>
            <person name="Adams A."/>
            <person name="Chen W.-J."/>
            <person name="Guiguen Y."/>
        </authorList>
    </citation>
    <scope>NUCLEOTIDE SEQUENCE</scope>
    <source>
        <tissue evidence="3">Blood</tissue>
    </source>
</reference>
<gene>
    <name evidence="3" type="ORF">AGOR_G00176180</name>
</gene>
<protein>
    <submittedName>
        <fullName evidence="3">Uncharacterized protein</fullName>
    </submittedName>
</protein>
<proteinExistence type="predicted"/>